<name>A0A967C2G0_9PROT</name>
<dbReference type="Gene3D" id="3.40.50.300">
    <property type="entry name" value="P-loop containing nucleotide triphosphate hydrolases"/>
    <property type="match status" value="1"/>
</dbReference>
<protein>
    <submittedName>
        <fullName evidence="1">Nucleoside/nucleotide kinase family protein</fullName>
    </submittedName>
</protein>
<dbReference type="Proteomes" id="UP000761264">
    <property type="component" value="Unassembled WGS sequence"/>
</dbReference>
<keyword evidence="1" id="KW-0418">Kinase</keyword>
<dbReference type="GO" id="GO:0016301">
    <property type="term" value="F:kinase activity"/>
    <property type="evidence" value="ECO:0007669"/>
    <property type="project" value="UniProtKB-KW"/>
</dbReference>
<evidence type="ECO:0000313" key="1">
    <source>
        <dbReference type="EMBL" id="NIA68333.1"/>
    </source>
</evidence>
<dbReference type="PANTHER" id="PTHR10285">
    <property type="entry name" value="URIDINE KINASE"/>
    <property type="match status" value="1"/>
</dbReference>
<sequence length="210" mass="22805">MEAAEFIALLGDLQRKTPPGARRIVALAGAPASGKSTLAEVAEAKLNEEMPGACAVLPMDGFHYDDAVLEARGWRARKGAPHTFDVGGLAAMLARLRANREPAVAVPRFDRGLEIARAAAVLIEPSVRLILVEGNYLLLKEAPWDALAPLFDLTALIESDEETRVARLRQRWLDHNLSAPEIAAKLEENDLPNGRLVYANSREADLVIVT</sequence>
<organism evidence="1 2">
    <name type="scientific">Pelagibius litoralis</name>
    <dbReference type="NCBI Taxonomy" id="374515"/>
    <lineage>
        <taxon>Bacteria</taxon>
        <taxon>Pseudomonadati</taxon>
        <taxon>Pseudomonadota</taxon>
        <taxon>Alphaproteobacteria</taxon>
        <taxon>Rhodospirillales</taxon>
        <taxon>Rhodovibrionaceae</taxon>
        <taxon>Pelagibius</taxon>
    </lineage>
</organism>
<comment type="caution">
    <text evidence="1">The sequence shown here is derived from an EMBL/GenBank/DDBJ whole genome shotgun (WGS) entry which is preliminary data.</text>
</comment>
<proteinExistence type="predicted"/>
<dbReference type="EMBL" id="JAAQPH010000004">
    <property type="protein sequence ID" value="NIA68333.1"/>
    <property type="molecule type" value="Genomic_DNA"/>
</dbReference>
<keyword evidence="2" id="KW-1185">Reference proteome</keyword>
<reference evidence="1" key="1">
    <citation type="submission" date="2020-03" db="EMBL/GenBank/DDBJ databases">
        <title>Genome of Pelagibius litoralis DSM 21314T.</title>
        <authorList>
            <person name="Wang G."/>
        </authorList>
    </citation>
    <scope>NUCLEOTIDE SEQUENCE</scope>
    <source>
        <strain evidence="1">DSM 21314</strain>
    </source>
</reference>
<dbReference type="InterPro" id="IPR027417">
    <property type="entry name" value="P-loop_NTPase"/>
</dbReference>
<evidence type="ECO:0000313" key="2">
    <source>
        <dbReference type="Proteomes" id="UP000761264"/>
    </source>
</evidence>
<dbReference type="AlphaFoldDB" id="A0A967C2G0"/>
<gene>
    <name evidence="1" type="ORF">HBA54_06990</name>
</gene>
<keyword evidence="1" id="KW-0808">Transferase</keyword>
<accession>A0A967C2G0</accession>
<dbReference type="SUPFAM" id="SSF52540">
    <property type="entry name" value="P-loop containing nucleoside triphosphate hydrolases"/>
    <property type="match status" value="1"/>
</dbReference>